<keyword evidence="10" id="KW-1185">Reference proteome</keyword>
<dbReference type="PANTHER" id="PTHR47634">
    <property type="entry name" value="PROTEIN KINASE DOMAIN-CONTAINING PROTEIN-RELATED"/>
    <property type="match status" value="1"/>
</dbReference>
<name>T1L5Q3_TETUR</name>
<dbReference type="InterPro" id="IPR051334">
    <property type="entry name" value="SRPK"/>
</dbReference>
<evidence type="ECO:0000256" key="2">
    <source>
        <dbReference type="ARBA" id="ARBA00022527"/>
    </source>
</evidence>
<dbReference type="GO" id="GO:0050684">
    <property type="term" value="P:regulation of mRNA processing"/>
    <property type="evidence" value="ECO:0007669"/>
    <property type="project" value="TreeGrafter"/>
</dbReference>
<reference evidence="10" key="1">
    <citation type="submission" date="2011-08" db="EMBL/GenBank/DDBJ databases">
        <authorList>
            <person name="Rombauts S."/>
        </authorList>
    </citation>
    <scope>NUCLEOTIDE SEQUENCE</scope>
    <source>
        <strain evidence="10">London</strain>
    </source>
</reference>
<organism evidence="9 10">
    <name type="scientific">Tetranychus urticae</name>
    <name type="common">Two-spotted spider mite</name>
    <dbReference type="NCBI Taxonomy" id="32264"/>
    <lineage>
        <taxon>Eukaryota</taxon>
        <taxon>Metazoa</taxon>
        <taxon>Ecdysozoa</taxon>
        <taxon>Arthropoda</taxon>
        <taxon>Chelicerata</taxon>
        <taxon>Arachnida</taxon>
        <taxon>Acari</taxon>
        <taxon>Acariformes</taxon>
        <taxon>Trombidiformes</taxon>
        <taxon>Prostigmata</taxon>
        <taxon>Eleutherengona</taxon>
        <taxon>Raphignathae</taxon>
        <taxon>Tetranychoidea</taxon>
        <taxon>Tetranychidae</taxon>
        <taxon>Tetranychus</taxon>
    </lineage>
</organism>
<evidence type="ECO:0000256" key="5">
    <source>
        <dbReference type="ARBA" id="ARBA00022777"/>
    </source>
</evidence>
<evidence type="ECO:0000256" key="6">
    <source>
        <dbReference type="ARBA" id="ARBA00022840"/>
    </source>
</evidence>
<dbReference type="Gene3D" id="1.10.510.10">
    <property type="entry name" value="Transferase(Phosphotransferase) domain 1"/>
    <property type="match status" value="1"/>
</dbReference>
<dbReference type="GO" id="GO:0005737">
    <property type="term" value="C:cytoplasm"/>
    <property type="evidence" value="ECO:0007669"/>
    <property type="project" value="TreeGrafter"/>
</dbReference>
<dbReference type="AlphaFoldDB" id="T1L5Q3"/>
<dbReference type="GO" id="GO:0004674">
    <property type="term" value="F:protein serine/threonine kinase activity"/>
    <property type="evidence" value="ECO:0007669"/>
    <property type="project" value="UniProtKB-KW"/>
</dbReference>
<sequence>MFGQTMKIVRVTILEIPMFKVFRSMAKIKITIDQSEKVLNSWCVRTIFIIISIREIKFYEKICSRNRTNCDRSFNLDLDFLEIQIETDQIYFLITLMDSVFSTLQTNKKYKWEPQIAQEFTDFLKPMLEYDPEKRAKASDCLAHPFLADCDTDLS</sequence>
<keyword evidence="2" id="KW-0723">Serine/threonine-protein kinase</keyword>
<evidence type="ECO:0000256" key="8">
    <source>
        <dbReference type="ARBA" id="ARBA00048679"/>
    </source>
</evidence>
<reference evidence="9" key="2">
    <citation type="submission" date="2015-06" db="UniProtKB">
        <authorList>
            <consortium name="EnsemblMetazoa"/>
        </authorList>
    </citation>
    <scope>IDENTIFICATION</scope>
</reference>
<protein>
    <recommendedName>
        <fullName evidence="1">non-specific serine/threonine protein kinase</fullName>
        <ecNumber evidence="1">2.7.11.1</ecNumber>
    </recommendedName>
</protein>
<keyword evidence="3" id="KW-0808">Transferase</keyword>
<evidence type="ECO:0000256" key="7">
    <source>
        <dbReference type="ARBA" id="ARBA00047899"/>
    </source>
</evidence>
<evidence type="ECO:0000313" key="9">
    <source>
        <dbReference type="EnsemblMetazoa" id="tetur522g00010.1"/>
    </source>
</evidence>
<dbReference type="SUPFAM" id="SSF56112">
    <property type="entry name" value="Protein kinase-like (PK-like)"/>
    <property type="match status" value="1"/>
</dbReference>
<proteinExistence type="predicted"/>
<dbReference type="PANTHER" id="PTHR47634:SF9">
    <property type="entry name" value="PROTEIN KINASE DOMAIN-CONTAINING PROTEIN-RELATED"/>
    <property type="match status" value="1"/>
</dbReference>
<dbReference type="EnsemblMetazoa" id="tetur522g00010.1">
    <property type="protein sequence ID" value="tetur522g00010.1"/>
    <property type="gene ID" value="tetur522g00010"/>
</dbReference>
<dbReference type="GO" id="GO:0005634">
    <property type="term" value="C:nucleus"/>
    <property type="evidence" value="ECO:0007669"/>
    <property type="project" value="TreeGrafter"/>
</dbReference>
<keyword evidence="4" id="KW-0547">Nucleotide-binding</keyword>
<dbReference type="GO" id="GO:0000245">
    <property type="term" value="P:spliceosomal complex assembly"/>
    <property type="evidence" value="ECO:0007669"/>
    <property type="project" value="TreeGrafter"/>
</dbReference>
<keyword evidence="5" id="KW-0418">Kinase</keyword>
<evidence type="ECO:0000256" key="3">
    <source>
        <dbReference type="ARBA" id="ARBA00022679"/>
    </source>
</evidence>
<dbReference type="STRING" id="32264.T1L5Q3"/>
<dbReference type="eggNOG" id="KOG1290">
    <property type="taxonomic scope" value="Eukaryota"/>
</dbReference>
<dbReference type="HOGENOM" id="CLU_2708014_0_0_1"/>
<dbReference type="EMBL" id="CAEY01001422">
    <property type="status" value="NOT_ANNOTATED_CDS"/>
    <property type="molecule type" value="Genomic_DNA"/>
</dbReference>
<dbReference type="Proteomes" id="UP000015104">
    <property type="component" value="Unassembled WGS sequence"/>
</dbReference>
<evidence type="ECO:0000313" key="10">
    <source>
        <dbReference type="Proteomes" id="UP000015104"/>
    </source>
</evidence>
<comment type="catalytic activity">
    <reaction evidence="7">
        <text>L-threonyl-[protein] + ATP = O-phospho-L-threonyl-[protein] + ADP + H(+)</text>
        <dbReference type="Rhea" id="RHEA:46608"/>
        <dbReference type="Rhea" id="RHEA-COMP:11060"/>
        <dbReference type="Rhea" id="RHEA-COMP:11605"/>
        <dbReference type="ChEBI" id="CHEBI:15378"/>
        <dbReference type="ChEBI" id="CHEBI:30013"/>
        <dbReference type="ChEBI" id="CHEBI:30616"/>
        <dbReference type="ChEBI" id="CHEBI:61977"/>
        <dbReference type="ChEBI" id="CHEBI:456216"/>
        <dbReference type="EC" id="2.7.11.1"/>
    </reaction>
</comment>
<accession>T1L5Q3</accession>
<dbReference type="InterPro" id="IPR011009">
    <property type="entry name" value="Kinase-like_dom_sf"/>
</dbReference>
<comment type="catalytic activity">
    <reaction evidence="8">
        <text>L-seryl-[protein] + ATP = O-phospho-L-seryl-[protein] + ADP + H(+)</text>
        <dbReference type="Rhea" id="RHEA:17989"/>
        <dbReference type="Rhea" id="RHEA-COMP:9863"/>
        <dbReference type="Rhea" id="RHEA-COMP:11604"/>
        <dbReference type="ChEBI" id="CHEBI:15378"/>
        <dbReference type="ChEBI" id="CHEBI:29999"/>
        <dbReference type="ChEBI" id="CHEBI:30616"/>
        <dbReference type="ChEBI" id="CHEBI:83421"/>
        <dbReference type="ChEBI" id="CHEBI:456216"/>
        <dbReference type="EC" id="2.7.11.1"/>
    </reaction>
</comment>
<evidence type="ECO:0000256" key="4">
    <source>
        <dbReference type="ARBA" id="ARBA00022741"/>
    </source>
</evidence>
<evidence type="ECO:0000256" key="1">
    <source>
        <dbReference type="ARBA" id="ARBA00012513"/>
    </source>
</evidence>
<dbReference type="EC" id="2.7.11.1" evidence="1"/>
<dbReference type="GO" id="GO:0005524">
    <property type="term" value="F:ATP binding"/>
    <property type="evidence" value="ECO:0007669"/>
    <property type="project" value="UniProtKB-KW"/>
</dbReference>
<keyword evidence="6" id="KW-0067">ATP-binding</keyword>